<dbReference type="GO" id="GO:0005737">
    <property type="term" value="C:cytoplasm"/>
    <property type="evidence" value="ECO:0007669"/>
    <property type="project" value="TreeGrafter"/>
</dbReference>
<dbReference type="Gene3D" id="3.40.525.10">
    <property type="entry name" value="CRAL-TRIO lipid binding domain"/>
    <property type="match status" value="1"/>
</dbReference>
<dbReference type="SUPFAM" id="SSF52087">
    <property type="entry name" value="CRAL/TRIO domain"/>
    <property type="match status" value="1"/>
</dbReference>
<evidence type="ECO:0000313" key="3">
    <source>
        <dbReference type="Proteomes" id="UP001497382"/>
    </source>
</evidence>
<dbReference type="InterPro" id="IPR011074">
    <property type="entry name" value="CRAL/TRIO_N_dom"/>
</dbReference>
<dbReference type="SMART" id="SM01100">
    <property type="entry name" value="CRAL_TRIO_N"/>
    <property type="match status" value="1"/>
</dbReference>
<organism evidence="2 3">
    <name type="scientific">Larinioides sclopetarius</name>
    <dbReference type="NCBI Taxonomy" id="280406"/>
    <lineage>
        <taxon>Eukaryota</taxon>
        <taxon>Metazoa</taxon>
        <taxon>Ecdysozoa</taxon>
        <taxon>Arthropoda</taxon>
        <taxon>Chelicerata</taxon>
        <taxon>Arachnida</taxon>
        <taxon>Araneae</taxon>
        <taxon>Araneomorphae</taxon>
        <taxon>Entelegynae</taxon>
        <taxon>Araneoidea</taxon>
        <taxon>Araneidae</taxon>
        <taxon>Larinioides</taxon>
    </lineage>
</organism>
<comment type="caution">
    <text evidence="2">The sequence shown here is derived from an EMBL/GenBank/DDBJ whole genome shotgun (WGS) entry which is preliminary data.</text>
</comment>
<dbReference type="CDD" id="cd00170">
    <property type="entry name" value="SEC14"/>
    <property type="match status" value="1"/>
</dbReference>
<dbReference type="EMBL" id="CAXIEN010000102">
    <property type="protein sequence ID" value="CAL1277432.1"/>
    <property type="molecule type" value="Genomic_DNA"/>
</dbReference>
<reference evidence="2 3" key="1">
    <citation type="submission" date="2024-04" db="EMBL/GenBank/DDBJ databases">
        <authorList>
            <person name="Rising A."/>
            <person name="Reimegard J."/>
            <person name="Sonavane S."/>
            <person name="Akerstrom W."/>
            <person name="Nylinder S."/>
            <person name="Hedman E."/>
            <person name="Kallberg Y."/>
        </authorList>
    </citation>
    <scope>NUCLEOTIDE SEQUENCE [LARGE SCALE GENOMIC DNA]</scope>
</reference>
<dbReference type="PANTHER" id="PTHR23324:SF83">
    <property type="entry name" value="SEC14-LIKE PROTEIN 2"/>
    <property type="match status" value="1"/>
</dbReference>
<dbReference type="PANTHER" id="PTHR23324">
    <property type="entry name" value="SEC14 RELATED PROTEIN"/>
    <property type="match status" value="1"/>
</dbReference>
<dbReference type="InterPro" id="IPR036273">
    <property type="entry name" value="CRAL/TRIO_N_dom_sf"/>
</dbReference>
<dbReference type="InterPro" id="IPR036598">
    <property type="entry name" value="GOLD_dom_sf"/>
</dbReference>
<dbReference type="Gene3D" id="2.60.120.680">
    <property type="entry name" value="GOLD domain"/>
    <property type="match status" value="1"/>
</dbReference>
<evidence type="ECO:0000259" key="1">
    <source>
        <dbReference type="PROSITE" id="PS50191"/>
    </source>
</evidence>
<evidence type="ECO:0000313" key="2">
    <source>
        <dbReference type="EMBL" id="CAL1277432.1"/>
    </source>
</evidence>
<keyword evidence="3" id="KW-1185">Reference proteome</keyword>
<dbReference type="InterPro" id="IPR036865">
    <property type="entry name" value="CRAL-TRIO_dom_sf"/>
</dbReference>
<dbReference type="SUPFAM" id="SSF101576">
    <property type="entry name" value="Supernatant protein factor (SPF), C-terminal domain"/>
    <property type="match status" value="1"/>
</dbReference>
<sequence>MSGYLGDLSPSQEQALKELREIFKDELLPQQDDHLLLQFLRTKKFDVKKTEGMFRRHLEFRKEFPEEYFAKEYQLPKNIAILRDLLLPPVLGYDKDGCPVRLVQVGRQDIKGGLCCFRPSEMPKYFVWFLDMDKEEMRKRSRETGVHIEKRTFIIDLEGLNLLHIYRRDVYEMALAFLKLYENNYPENFKVAFIINTPSFFHCLFNMFKPLLSENTCERLKIYGNSGWKEAILEHIEADLLPVTYGGTRTDPDGDPCCPSLVKILNPIPKELHLKNMNSLSEDDKNVRKITVGSRSKCNIHLKVDVPGSTVGWQVECPRYDIKMYLVYAEGSKHDMVTKPVTVRCDFGSETGCYLAERTGLYSLVLDNSYSIFREKQILCKVYVTAYTSKISHVFKTVLSENNNS</sequence>
<dbReference type="SUPFAM" id="SSF46938">
    <property type="entry name" value="CRAL/TRIO N-terminal domain"/>
    <property type="match status" value="1"/>
</dbReference>
<dbReference type="Pfam" id="PF00650">
    <property type="entry name" value="CRAL_TRIO"/>
    <property type="match status" value="1"/>
</dbReference>
<dbReference type="SMART" id="SM00516">
    <property type="entry name" value="SEC14"/>
    <property type="match status" value="1"/>
</dbReference>
<dbReference type="InterPro" id="IPR001251">
    <property type="entry name" value="CRAL-TRIO_dom"/>
</dbReference>
<accession>A0AAV2A0B3</accession>
<dbReference type="InterPro" id="IPR051064">
    <property type="entry name" value="SEC14/CRAL-TRIO_domain"/>
</dbReference>
<gene>
    <name evidence="2" type="ORF">LARSCL_LOCUS9224</name>
</gene>
<protein>
    <recommendedName>
        <fullName evidence="1">CRAL-TRIO domain-containing protein</fullName>
    </recommendedName>
</protein>
<name>A0AAV2A0B3_9ARAC</name>
<dbReference type="Proteomes" id="UP001497382">
    <property type="component" value="Unassembled WGS sequence"/>
</dbReference>
<proteinExistence type="predicted"/>
<dbReference type="PROSITE" id="PS50191">
    <property type="entry name" value="CRAL_TRIO"/>
    <property type="match status" value="1"/>
</dbReference>
<feature type="domain" description="CRAL-TRIO" evidence="1">
    <location>
        <begin position="78"/>
        <end position="253"/>
    </location>
</feature>
<dbReference type="AlphaFoldDB" id="A0AAV2A0B3"/>